<feature type="transmembrane region" description="Helical" evidence="1">
    <location>
        <begin position="203"/>
        <end position="224"/>
    </location>
</feature>
<gene>
    <name evidence="4" type="ORF">AWB68_07903</name>
</gene>
<feature type="transmembrane region" description="Helical" evidence="1">
    <location>
        <begin position="236"/>
        <end position="257"/>
    </location>
</feature>
<dbReference type="Proteomes" id="UP000054770">
    <property type="component" value="Unassembled WGS sequence"/>
</dbReference>
<reference evidence="4" key="1">
    <citation type="submission" date="2016-01" db="EMBL/GenBank/DDBJ databases">
        <authorList>
            <person name="Peeters C."/>
        </authorList>
    </citation>
    <scope>NUCLEOTIDE SEQUENCE [LARGE SCALE GENOMIC DNA]</scope>
    <source>
        <strain evidence="4">LMG 22940</strain>
    </source>
</reference>
<dbReference type="InterPro" id="IPR036259">
    <property type="entry name" value="MFS_trans_sf"/>
</dbReference>
<dbReference type="OrthoDB" id="9128909at2"/>
<proteinExistence type="predicted"/>
<dbReference type="SUPFAM" id="SSF56935">
    <property type="entry name" value="Porins"/>
    <property type="match status" value="1"/>
</dbReference>
<evidence type="ECO:0000259" key="3">
    <source>
        <dbReference type="Pfam" id="PF13609"/>
    </source>
</evidence>
<feature type="chain" id="PRO_5011109226" evidence="2">
    <location>
        <begin position="20"/>
        <end position="274"/>
    </location>
</feature>
<comment type="caution">
    <text evidence="4">The sequence shown here is derived from an EMBL/GenBank/DDBJ whole genome shotgun (WGS) entry which is preliminary data.</text>
</comment>
<keyword evidence="5" id="KW-1185">Reference proteome</keyword>
<evidence type="ECO:0000256" key="2">
    <source>
        <dbReference type="SAM" id="SignalP"/>
    </source>
</evidence>
<keyword evidence="1" id="KW-0472">Membrane</keyword>
<dbReference type="EMBL" id="FCON02000211">
    <property type="protein sequence ID" value="SAL86076.1"/>
    <property type="molecule type" value="Genomic_DNA"/>
</dbReference>
<dbReference type="RefSeq" id="WP_087649688.1">
    <property type="nucleotide sequence ID" value="NZ_FCON02000211.1"/>
</dbReference>
<accession>A0A158KY42</accession>
<keyword evidence="2" id="KW-0732">Signal</keyword>
<evidence type="ECO:0000313" key="5">
    <source>
        <dbReference type="Proteomes" id="UP000054770"/>
    </source>
</evidence>
<dbReference type="GO" id="GO:0015288">
    <property type="term" value="F:porin activity"/>
    <property type="evidence" value="ECO:0007669"/>
    <property type="project" value="InterPro"/>
</dbReference>
<dbReference type="AlphaFoldDB" id="A0A158KY42"/>
<keyword evidence="1" id="KW-1133">Transmembrane helix</keyword>
<protein>
    <submittedName>
        <fullName evidence="4">Porin</fullName>
    </submittedName>
</protein>
<keyword evidence="1" id="KW-0812">Transmembrane</keyword>
<dbReference type="Pfam" id="PF13609">
    <property type="entry name" value="Porin_4"/>
    <property type="match status" value="1"/>
</dbReference>
<dbReference type="SUPFAM" id="SSF103473">
    <property type="entry name" value="MFS general substrate transporter"/>
    <property type="match status" value="1"/>
</dbReference>
<dbReference type="Gene3D" id="2.40.160.10">
    <property type="entry name" value="Porin"/>
    <property type="match status" value="1"/>
</dbReference>
<dbReference type="InterPro" id="IPR033900">
    <property type="entry name" value="Gram_neg_porin_domain"/>
</dbReference>
<evidence type="ECO:0000256" key="1">
    <source>
        <dbReference type="SAM" id="Phobius"/>
    </source>
</evidence>
<dbReference type="GO" id="GO:0016020">
    <property type="term" value="C:membrane"/>
    <property type="evidence" value="ECO:0007669"/>
    <property type="project" value="InterPro"/>
</dbReference>
<evidence type="ECO:0000313" key="4">
    <source>
        <dbReference type="EMBL" id="SAL86076.1"/>
    </source>
</evidence>
<organism evidence="4 5">
    <name type="scientific">Caballeronia choica</name>
    <dbReference type="NCBI Taxonomy" id="326476"/>
    <lineage>
        <taxon>Bacteria</taxon>
        <taxon>Pseudomonadati</taxon>
        <taxon>Pseudomonadota</taxon>
        <taxon>Betaproteobacteria</taxon>
        <taxon>Burkholderiales</taxon>
        <taxon>Burkholderiaceae</taxon>
        <taxon>Caballeronia</taxon>
    </lineage>
</organism>
<sequence length="274" mass="28348">MKRIRAVLATLIPFACVQAQNNIAAFGILHASATTGSEGGGTPNVKRLESGVGPGSRLGFRGMEDLGAGLSAIFDTPKGLSTDTGKRGQGALAWGRQIYVALASTTGWRVTAGRQYWPADLAPYDADAIRQVYWGSTSGEGGGVQQSPKSGVGDGCRSYSARLNSLVISTASSRGFAGRLPVGAGDESAQGSDRFVRRACARLPAIAAINTMGSLAGFGASNLMGYDKQHTGNFNLGLIVITGFLLLVGLVALAFPARAASINEVRQPQRTTAV</sequence>
<feature type="signal peptide" evidence="2">
    <location>
        <begin position="1"/>
        <end position="19"/>
    </location>
</feature>
<name>A0A158KY42_9BURK</name>
<dbReference type="InterPro" id="IPR023614">
    <property type="entry name" value="Porin_dom_sf"/>
</dbReference>
<feature type="domain" description="Porin" evidence="3">
    <location>
        <begin position="15"/>
        <end position="191"/>
    </location>
</feature>